<protein>
    <submittedName>
        <fullName evidence="1">Uncharacterized protein</fullName>
    </submittedName>
</protein>
<sequence>MENCGDEDKAFEAELKGKMGWKCACSLDIVDKKSSLRRVTCRGCGKTFKTDRDTELCFDCEKKLK</sequence>
<reference evidence="1 2" key="1">
    <citation type="submission" date="2016-08" db="EMBL/GenBank/DDBJ databases">
        <authorList>
            <person name="Seilhamer J.J."/>
        </authorList>
    </citation>
    <scope>NUCLEOTIDE SEQUENCE [LARGE SCALE GENOMIC DNA]</scope>
    <source>
        <strain evidence="1">Buetzberg</strain>
    </source>
</reference>
<organism evidence="1 2">
    <name type="scientific">Methanobacterium congolense</name>
    <dbReference type="NCBI Taxonomy" id="118062"/>
    <lineage>
        <taxon>Archaea</taxon>
        <taxon>Methanobacteriati</taxon>
        <taxon>Methanobacteriota</taxon>
        <taxon>Methanomada group</taxon>
        <taxon>Methanobacteria</taxon>
        <taxon>Methanobacteriales</taxon>
        <taxon>Methanobacteriaceae</taxon>
        <taxon>Methanobacterium</taxon>
    </lineage>
</organism>
<gene>
    <name evidence="1" type="ORF">MCBB_2088</name>
</gene>
<dbReference type="Proteomes" id="UP000094707">
    <property type="component" value="Chromosome I"/>
</dbReference>
<evidence type="ECO:0000313" key="1">
    <source>
        <dbReference type="EMBL" id="SCG86631.1"/>
    </source>
</evidence>
<dbReference type="STRING" id="118062.MCBB_2088"/>
<evidence type="ECO:0000313" key="2">
    <source>
        <dbReference type="Proteomes" id="UP000094707"/>
    </source>
</evidence>
<proteinExistence type="predicted"/>
<accession>A0A1D3L4S0</accession>
<dbReference type="KEGG" id="mcub:MCBB_2088"/>
<dbReference type="AlphaFoldDB" id="A0A1D3L4S0"/>
<dbReference type="OrthoDB" id="67305at2157"/>
<dbReference type="EMBL" id="LT607756">
    <property type="protein sequence ID" value="SCG86631.1"/>
    <property type="molecule type" value="Genomic_DNA"/>
</dbReference>
<dbReference type="GeneID" id="30412923"/>
<name>A0A1D3L4S0_9EURY</name>
<dbReference type="RefSeq" id="WP_071907678.1">
    <property type="nucleotide sequence ID" value="NZ_LT607756.1"/>
</dbReference>
<keyword evidence="2" id="KW-1185">Reference proteome</keyword>